<dbReference type="PROSITE" id="PS00923">
    <property type="entry name" value="ASP_GLU_RACEMASE_1"/>
    <property type="match status" value="1"/>
</dbReference>
<dbReference type="PROSITE" id="PS00924">
    <property type="entry name" value="ASP_GLU_RACEMASE_2"/>
    <property type="match status" value="1"/>
</dbReference>
<dbReference type="GO" id="GO:0009252">
    <property type="term" value="P:peptidoglycan biosynthetic process"/>
    <property type="evidence" value="ECO:0007669"/>
    <property type="project" value="UniProtKB-UniRule"/>
</dbReference>
<comment type="similarity">
    <text evidence="7">Belongs to the aspartate/glutamate racemases family.</text>
</comment>
<feature type="binding site" evidence="7">
    <location>
        <begin position="81"/>
        <end position="82"/>
    </location>
    <ligand>
        <name>substrate</name>
    </ligand>
</feature>
<keyword evidence="6 7" id="KW-0961">Cell wall biogenesis/degradation</keyword>
<dbReference type="PANTHER" id="PTHR21198:SF2">
    <property type="entry name" value="GLUTAMATE RACEMASE"/>
    <property type="match status" value="1"/>
</dbReference>
<organism evidence="8">
    <name type="scientific">Candidatus Fermentithermobacillus carboniphilus</name>
    <dbReference type="NCBI Taxonomy" id="3085328"/>
    <lineage>
        <taxon>Bacteria</taxon>
        <taxon>Bacillati</taxon>
        <taxon>Bacillota</taxon>
        <taxon>Candidatus Fermentithermobacillia</taxon>
        <taxon>Candidatus Fermentithermobacillales</taxon>
        <taxon>Candidatus Fermentithermobacillaceae</taxon>
        <taxon>Candidatus Fermentithermobacillus</taxon>
    </lineage>
</organism>
<evidence type="ECO:0000256" key="3">
    <source>
        <dbReference type="ARBA" id="ARBA00022960"/>
    </source>
</evidence>
<dbReference type="InterPro" id="IPR001920">
    <property type="entry name" value="Asp/Glu_race"/>
</dbReference>
<comment type="catalytic activity">
    <reaction evidence="1 7">
        <text>L-glutamate = D-glutamate</text>
        <dbReference type="Rhea" id="RHEA:12813"/>
        <dbReference type="ChEBI" id="CHEBI:29985"/>
        <dbReference type="ChEBI" id="CHEBI:29986"/>
        <dbReference type="EC" id="5.1.1.3"/>
    </reaction>
</comment>
<evidence type="ECO:0000256" key="6">
    <source>
        <dbReference type="ARBA" id="ARBA00023316"/>
    </source>
</evidence>
<dbReference type="NCBIfam" id="TIGR00067">
    <property type="entry name" value="glut_race"/>
    <property type="match status" value="1"/>
</dbReference>
<keyword evidence="4 7" id="KW-0573">Peptidoglycan synthesis</keyword>
<dbReference type="EC" id="5.1.1.3" evidence="2 7"/>
<protein>
    <recommendedName>
        <fullName evidence="2 7">Glutamate racemase</fullName>
        <ecNumber evidence="2 7">5.1.1.3</ecNumber>
    </recommendedName>
</protein>
<proteinExistence type="inferred from homology"/>
<dbReference type="SUPFAM" id="SSF53681">
    <property type="entry name" value="Aspartate/glutamate racemase"/>
    <property type="match status" value="2"/>
</dbReference>
<dbReference type="Gene3D" id="3.40.50.1860">
    <property type="match status" value="2"/>
</dbReference>
<dbReference type="InterPro" id="IPR018187">
    <property type="entry name" value="Asp/Glu_racemase_AS_1"/>
</dbReference>
<dbReference type="Pfam" id="PF01177">
    <property type="entry name" value="Asp_Glu_race"/>
    <property type="match status" value="1"/>
</dbReference>
<accession>A0AAT9LA85</accession>
<dbReference type="AlphaFoldDB" id="A0AAT9LA85"/>
<dbReference type="InterPro" id="IPR033134">
    <property type="entry name" value="Asp/Glu_racemase_AS_2"/>
</dbReference>
<dbReference type="PANTHER" id="PTHR21198">
    <property type="entry name" value="GLUTAMATE RACEMASE"/>
    <property type="match status" value="1"/>
</dbReference>
<feature type="binding site" evidence="7">
    <location>
        <begin position="49"/>
        <end position="50"/>
    </location>
    <ligand>
        <name>substrate</name>
    </ligand>
</feature>
<dbReference type="InterPro" id="IPR004391">
    <property type="entry name" value="Glu_race"/>
</dbReference>
<comment type="pathway">
    <text evidence="7">Cell wall biogenesis; peptidoglycan biosynthesis.</text>
</comment>
<evidence type="ECO:0000256" key="4">
    <source>
        <dbReference type="ARBA" id="ARBA00022984"/>
    </source>
</evidence>
<reference evidence="8" key="2">
    <citation type="journal article" date="2023" name="Biology">
        <title>Prokaryotic Life Associated with Coal-Fire Gas Vents Revealed by Metagenomics.</title>
        <authorList>
            <person name="Kadnikov V.V."/>
            <person name="Mardanov A.V."/>
            <person name="Beletsky A.V."/>
            <person name="Karnachuk O.V."/>
            <person name="Ravin N.V."/>
        </authorList>
    </citation>
    <scope>NUCLEOTIDE SEQUENCE</scope>
    <source>
        <strain evidence="8">Bu02</strain>
    </source>
</reference>
<dbReference type="EMBL" id="CP062796">
    <property type="protein sequence ID" value="QUL97658.1"/>
    <property type="molecule type" value="Genomic_DNA"/>
</dbReference>
<evidence type="ECO:0000256" key="7">
    <source>
        <dbReference type="HAMAP-Rule" id="MF_00258"/>
    </source>
</evidence>
<reference evidence="8" key="1">
    <citation type="submission" date="2020-10" db="EMBL/GenBank/DDBJ databases">
        <authorList>
            <person name="Kadnikov V."/>
            <person name="Beletsky A.V."/>
            <person name="Mardanov A.V."/>
            <person name="Karnachuk O.V."/>
            <person name="Ravin N.V."/>
        </authorList>
    </citation>
    <scope>NUCLEOTIDE SEQUENCE</scope>
    <source>
        <strain evidence="8">Bu02</strain>
    </source>
</reference>
<dbReference type="InterPro" id="IPR015942">
    <property type="entry name" value="Asp/Glu/hydantoin_racemase"/>
</dbReference>
<sequence>MEKRVLEPRYAPVGVLDSGVGGLTVVRKMKEVLPYESILYFGDTGRLPYGPRPLSEVRRFVSEIVDFLSGMGAKAIVIACNTATAAALDLIEKSFKGPVVGVIGPGARAALKAAGGRSGRVGLIATQGTVDSGAYDMELERLGLDLPPVKKACPELVLLAERGLQDENEVRSTIRRLLSVFHAEKVDCLILGCTHFPLLSQYIREELPGIKLVDPAEEAVLELKEKLSRRDLLADELAAPRYLFYTSGDEVAFRKNLEVILGKGDYSVQKVSFQDDSSG</sequence>
<evidence type="ECO:0000256" key="2">
    <source>
        <dbReference type="ARBA" id="ARBA00013090"/>
    </source>
</evidence>
<gene>
    <name evidence="7" type="primary">murI</name>
    <name evidence="8" type="ORF">IMF26_05900</name>
</gene>
<dbReference type="HAMAP" id="MF_00258">
    <property type="entry name" value="Glu_racemase"/>
    <property type="match status" value="1"/>
</dbReference>
<keyword evidence="3 7" id="KW-0133">Cell shape</keyword>
<evidence type="ECO:0000256" key="5">
    <source>
        <dbReference type="ARBA" id="ARBA00023235"/>
    </source>
</evidence>
<evidence type="ECO:0000313" key="8">
    <source>
        <dbReference type="EMBL" id="QUL97658.1"/>
    </source>
</evidence>
<feature type="binding site" evidence="7">
    <location>
        <begin position="194"/>
        <end position="195"/>
    </location>
    <ligand>
        <name>substrate</name>
    </ligand>
</feature>
<feature type="active site" description="Proton donor/acceptor" evidence="7">
    <location>
        <position position="193"/>
    </location>
</feature>
<keyword evidence="5 7" id="KW-0413">Isomerase</keyword>
<dbReference type="GO" id="GO:0008881">
    <property type="term" value="F:glutamate racemase activity"/>
    <property type="evidence" value="ECO:0007669"/>
    <property type="project" value="UniProtKB-UniRule"/>
</dbReference>
<feature type="binding site" evidence="7">
    <location>
        <begin position="17"/>
        <end position="18"/>
    </location>
    <ligand>
        <name>substrate</name>
    </ligand>
</feature>
<evidence type="ECO:0000256" key="1">
    <source>
        <dbReference type="ARBA" id="ARBA00001602"/>
    </source>
</evidence>
<dbReference type="GO" id="GO:0071555">
    <property type="term" value="P:cell wall organization"/>
    <property type="evidence" value="ECO:0007669"/>
    <property type="project" value="UniProtKB-KW"/>
</dbReference>
<name>A0AAT9LA85_9FIRM</name>
<dbReference type="KEGG" id="fcz:IMF26_05900"/>
<feature type="active site" description="Proton donor/acceptor" evidence="7">
    <location>
        <position position="80"/>
    </location>
</feature>
<dbReference type="GO" id="GO:0008360">
    <property type="term" value="P:regulation of cell shape"/>
    <property type="evidence" value="ECO:0007669"/>
    <property type="project" value="UniProtKB-KW"/>
</dbReference>
<comment type="function">
    <text evidence="7">Provides the (R)-glutamate required for cell wall biosynthesis.</text>
</comment>